<comment type="subcellular location">
    <subcellularLocation>
        <location evidence="1">Endosome membrane</location>
        <topology evidence="1">Multi-pass membrane protein</topology>
    </subcellularLocation>
    <subcellularLocation>
        <location evidence="2">Golgi apparatus membrane</location>
        <topology evidence="2">Multi-pass membrane protein</topology>
    </subcellularLocation>
</comment>
<dbReference type="PANTHER" id="PTHR10766">
    <property type="entry name" value="TRANSMEMBRANE 9 SUPERFAMILY PROTEIN"/>
    <property type="match status" value="1"/>
</dbReference>
<evidence type="ECO:0000256" key="8">
    <source>
        <dbReference type="ARBA" id="ARBA00023034"/>
    </source>
</evidence>
<dbReference type="GO" id="GO:0072657">
    <property type="term" value="P:protein localization to membrane"/>
    <property type="evidence" value="ECO:0007669"/>
    <property type="project" value="TreeGrafter"/>
</dbReference>
<keyword evidence="9 10" id="KW-0472">Membrane</keyword>
<dbReference type="InterPro" id="IPR004240">
    <property type="entry name" value="EMP70"/>
</dbReference>
<evidence type="ECO:0000256" key="5">
    <source>
        <dbReference type="ARBA" id="ARBA00022729"/>
    </source>
</evidence>
<evidence type="ECO:0000256" key="4">
    <source>
        <dbReference type="ARBA" id="ARBA00022692"/>
    </source>
</evidence>
<evidence type="ECO:0000256" key="3">
    <source>
        <dbReference type="ARBA" id="ARBA00005227"/>
    </source>
</evidence>
<protein>
    <recommendedName>
        <fullName evidence="10">Transmembrane 9 superfamily member</fullName>
    </recommendedName>
</protein>
<feature type="transmembrane region" description="Helical" evidence="10">
    <location>
        <begin position="541"/>
        <end position="561"/>
    </location>
</feature>
<evidence type="ECO:0000256" key="10">
    <source>
        <dbReference type="RuleBase" id="RU363079"/>
    </source>
</evidence>
<dbReference type="GO" id="GO:0000139">
    <property type="term" value="C:Golgi membrane"/>
    <property type="evidence" value="ECO:0007669"/>
    <property type="project" value="UniProtKB-SubCell"/>
</dbReference>
<feature type="transmembrane region" description="Helical" evidence="10">
    <location>
        <begin position="378"/>
        <end position="407"/>
    </location>
</feature>
<gene>
    <name evidence="11" type="ORF">CTI12_AA043270</name>
</gene>
<evidence type="ECO:0000313" key="11">
    <source>
        <dbReference type="EMBL" id="PWA96085.1"/>
    </source>
</evidence>
<evidence type="ECO:0000256" key="7">
    <source>
        <dbReference type="ARBA" id="ARBA00022989"/>
    </source>
</evidence>
<name>A0A2U1QDJ7_ARTAN</name>
<dbReference type="Pfam" id="PF02990">
    <property type="entry name" value="EMP70"/>
    <property type="match status" value="1"/>
</dbReference>
<evidence type="ECO:0000256" key="9">
    <source>
        <dbReference type="ARBA" id="ARBA00023136"/>
    </source>
</evidence>
<feature type="transmembrane region" description="Helical" evidence="10">
    <location>
        <begin position="419"/>
        <end position="438"/>
    </location>
</feature>
<feature type="transmembrane region" description="Helical" evidence="10">
    <location>
        <begin position="483"/>
        <end position="506"/>
    </location>
</feature>
<evidence type="ECO:0000313" key="12">
    <source>
        <dbReference type="Proteomes" id="UP000245207"/>
    </source>
</evidence>
<feature type="transmembrane region" description="Helical" evidence="10">
    <location>
        <begin position="573"/>
        <end position="598"/>
    </location>
</feature>
<evidence type="ECO:0000256" key="1">
    <source>
        <dbReference type="ARBA" id="ARBA00004337"/>
    </source>
</evidence>
<keyword evidence="4 10" id="KW-0812">Transmembrane</keyword>
<dbReference type="GO" id="GO:0010008">
    <property type="term" value="C:endosome membrane"/>
    <property type="evidence" value="ECO:0007669"/>
    <property type="project" value="UniProtKB-SubCell"/>
</dbReference>
<keyword evidence="6" id="KW-0967">Endosome</keyword>
<comment type="caution">
    <text evidence="11">The sequence shown here is derived from an EMBL/GenBank/DDBJ whole genome shotgun (WGS) entry which is preliminary data.</text>
</comment>
<keyword evidence="12" id="KW-1185">Reference proteome</keyword>
<dbReference type="AlphaFoldDB" id="A0A2U1QDJ7"/>
<dbReference type="STRING" id="35608.A0A2U1QDJ7"/>
<accession>A0A2U1QDJ7</accession>
<keyword evidence="8" id="KW-0333">Golgi apparatus</keyword>
<keyword evidence="7 10" id="KW-1133">Transmembrane helix</keyword>
<dbReference type="EMBL" id="PKPP01000200">
    <property type="protein sequence ID" value="PWA96085.1"/>
    <property type="molecule type" value="Genomic_DNA"/>
</dbReference>
<reference evidence="11 12" key="1">
    <citation type="journal article" date="2018" name="Mol. Plant">
        <title>The genome of Artemisia annua provides insight into the evolution of Asteraceae family and artemisinin biosynthesis.</title>
        <authorList>
            <person name="Shen Q."/>
            <person name="Zhang L."/>
            <person name="Liao Z."/>
            <person name="Wang S."/>
            <person name="Yan T."/>
            <person name="Shi P."/>
            <person name="Liu M."/>
            <person name="Fu X."/>
            <person name="Pan Q."/>
            <person name="Wang Y."/>
            <person name="Lv Z."/>
            <person name="Lu X."/>
            <person name="Zhang F."/>
            <person name="Jiang W."/>
            <person name="Ma Y."/>
            <person name="Chen M."/>
            <person name="Hao X."/>
            <person name="Li L."/>
            <person name="Tang Y."/>
            <person name="Lv G."/>
            <person name="Zhou Y."/>
            <person name="Sun X."/>
            <person name="Brodelius P.E."/>
            <person name="Rose J.K.C."/>
            <person name="Tang K."/>
        </authorList>
    </citation>
    <scope>NUCLEOTIDE SEQUENCE [LARGE SCALE GENOMIC DNA]</scope>
    <source>
        <strain evidence="12">cv. Huhao1</strain>
        <tissue evidence="11">Leaf</tissue>
    </source>
</reference>
<dbReference type="OrthoDB" id="1666796at2759"/>
<feature type="transmembrane region" description="Helical" evidence="10">
    <location>
        <begin position="319"/>
        <end position="341"/>
    </location>
</feature>
<evidence type="ECO:0000256" key="2">
    <source>
        <dbReference type="ARBA" id="ARBA00004653"/>
    </source>
</evidence>
<keyword evidence="5" id="KW-0732">Signal</keyword>
<sequence length="751" mass="85879">MMSMNIDEYVAYVQADDNELHDVEGIDIQLLPSDAPKTLNDVIGEFKPSQAHSQEPENATSLTNIMNQNLFSQHSSDEMTLEEFLIYIGVVCAPRQVPYPQQIIVQEHNHSIVRAHATGYEYPYRKLVDFDEGVSNFVFDETYQYYDLPFCHPGQVIPKKETLGEVLNGDRLTNTIYELRFREDEVEQVLCNKKLKRDDITKFRDAIMNDFYFQMYYDDLPFWGFIGKMEDESWTGDGKGSKYYLFKHVHFDALYNGDQVIEIRAFSDPNHVVDITDETEIIIKFTYSIKWNATSREYKNRMNKYSRASLLPTQRKIHWFSFLNGVVIIVLLMGLLILLFMRHLKNDLKKYSSGDEEQDKEVGWKYVHGDVFRYPPRMALFCAVLGTGTQLLIMVCLLFILSFFGVLYPYSRGTISTSLVLFFILTAPIAGYSAASFFGQFSETGWKKCVLLSGILYMGPLSIILSLLNTISISVGATTALPFGTIVVILLAYALIAIPLLAFGGLMGYRFRSKFQAPSATKISPREIPMLTWFRKTPGQMLISGLLPFSAIVLELHNLYATIWSYKILTLPGILFITFLLLVILTSLLSVGLTYIQLTVEDHQWWWRSVWRGGSVAIFMFGSQWHFGMFQWCLYGLHKENGMVCNLEGGSDGSLTVQIMTPRILHVTSTIYLLHVGYVIAPKGELQHKELAIYCLASILFRDNIIQNESHICAYLNESHICAYLNLIGYLLETAVLHLHLQFLQVSRSLD</sequence>
<feature type="transmembrane region" description="Helical" evidence="10">
    <location>
        <begin position="610"/>
        <end position="627"/>
    </location>
</feature>
<proteinExistence type="inferred from homology"/>
<feature type="transmembrane region" description="Helical" evidence="10">
    <location>
        <begin position="450"/>
        <end position="471"/>
    </location>
</feature>
<evidence type="ECO:0000256" key="6">
    <source>
        <dbReference type="ARBA" id="ARBA00022753"/>
    </source>
</evidence>
<dbReference type="Proteomes" id="UP000245207">
    <property type="component" value="Unassembled WGS sequence"/>
</dbReference>
<dbReference type="PANTHER" id="PTHR10766:SF119">
    <property type="entry name" value="TRANSMEMBRANE 9 SUPERFAMILY MEMBER 5"/>
    <property type="match status" value="1"/>
</dbReference>
<organism evidence="11 12">
    <name type="scientific">Artemisia annua</name>
    <name type="common">Sweet wormwood</name>
    <dbReference type="NCBI Taxonomy" id="35608"/>
    <lineage>
        <taxon>Eukaryota</taxon>
        <taxon>Viridiplantae</taxon>
        <taxon>Streptophyta</taxon>
        <taxon>Embryophyta</taxon>
        <taxon>Tracheophyta</taxon>
        <taxon>Spermatophyta</taxon>
        <taxon>Magnoliopsida</taxon>
        <taxon>eudicotyledons</taxon>
        <taxon>Gunneridae</taxon>
        <taxon>Pentapetalae</taxon>
        <taxon>asterids</taxon>
        <taxon>campanulids</taxon>
        <taxon>Asterales</taxon>
        <taxon>Asteraceae</taxon>
        <taxon>Asteroideae</taxon>
        <taxon>Anthemideae</taxon>
        <taxon>Artemisiinae</taxon>
        <taxon>Artemisia</taxon>
    </lineage>
</organism>
<comment type="similarity">
    <text evidence="3 10">Belongs to the nonaspanin (TM9SF) (TC 9.A.2) family.</text>
</comment>